<evidence type="ECO:0000313" key="2">
    <source>
        <dbReference type="EMBL" id="RIB02429.1"/>
    </source>
</evidence>
<name>A0A397U0W6_9GLOM</name>
<accession>A0A397U0W6</accession>
<dbReference type="OrthoDB" id="2131431at2759"/>
<keyword evidence="1" id="KW-0812">Transmembrane</keyword>
<keyword evidence="3" id="KW-1185">Reference proteome</keyword>
<evidence type="ECO:0000256" key="1">
    <source>
        <dbReference type="SAM" id="Phobius"/>
    </source>
</evidence>
<protein>
    <submittedName>
        <fullName evidence="2">Uncharacterized protein</fullName>
    </submittedName>
</protein>
<organism evidence="2 3">
    <name type="scientific">Gigaspora rosea</name>
    <dbReference type="NCBI Taxonomy" id="44941"/>
    <lineage>
        <taxon>Eukaryota</taxon>
        <taxon>Fungi</taxon>
        <taxon>Fungi incertae sedis</taxon>
        <taxon>Mucoromycota</taxon>
        <taxon>Glomeromycotina</taxon>
        <taxon>Glomeromycetes</taxon>
        <taxon>Diversisporales</taxon>
        <taxon>Gigasporaceae</taxon>
        <taxon>Gigaspora</taxon>
    </lineage>
</organism>
<keyword evidence="1" id="KW-0472">Membrane</keyword>
<dbReference type="EMBL" id="QKWP01002700">
    <property type="protein sequence ID" value="RIB02429.1"/>
    <property type="molecule type" value="Genomic_DNA"/>
</dbReference>
<feature type="transmembrane region" description="Helical" evidence="1">
    <location>
        <begin position="31"/>
        <end position="53"/>
    </location>
</feature>
<dbReference type="AlphaFoldDB" id="A0A397U0W6"/>
<dbReference type="Proteomes" id="UP000266673">
    <property type="component" value="Unassembled WGS sequence"/>
</dbReference>
<sequence>MTDLKELPKGNTTIQWQLETLQVAATNLSTVATVFAIWGTLFAVVSFIFGVIYKTSAGNNEFINLFYFIVLNFVKPFCFQISQFIIIYNATRPTSHNAQFVREIREYQVQEIREYQVRKIREYQIREYQT</sequence>
<comment type="caution">
    <text evidence="2">The sequence shown here is derived from an EMBL/GenBank/DDBJ whole genome shotgun (WGS) entry which is preliminary data.</text>
</comment>
<proteinExistence type="predicted"/>
<feature type="transmembrane region" description="Helical" evidence="1">
    <location>
        <begin position="65"/>
        <end position="88"/>
    </location>
</feature>
<reference evidence="2 3" key="1">
    <citation type="submission" date="2018-06" db="EMBL/GenBank/DDBJ databases">
        <title>Comparative genomics reveals the genomic features of Rhizophagus irregularis, R. cerebriforme, R. diaphanum and Gigaspora rosea, and their symbiotic lifestyle signature.</title>
        <authorList>
            <person name="Morin E."/>
            <person name="San Clemente H."/>
            <person name="Chen E.C.H."/>
            <person name="De La Providencia I."/>
            <person name="Hainaut M."/>
            <person name="Kuo A."/>
            <person name="Kohler A."/>
            <person name="Murat C."/>
            <person name="Tang N."/>
            <person name="Roy S."/>
            <person name="Loubradou J."/>
            <person name="Henrissat B."/>
            <person name="Grigoriev I.V."/>
            <person name="Corradi N."/>
            <person name="Roux C."/>
            <person name="Martin F.M."/>
        </authorList>
    </citation>
    <scope>NUCLEOTIDE SEQUENCE [LARGE SCALE GENOMIC DNA]</scope>
    <source>
        <strain evidence="2 3">DAOM 194757</strain>
    </source>
</reference>
<evidence type="ECO:0000313" key="3">
    <source>
        <dbReference type="Proteomes" id="UP000266673"/>
    </source>
</evidence>
<keyword evidence="1" id="KW-1133">Transmembrane helix</keyword>
<gene>
    <name evidence="2" type="ORF">C2G38_2227862</name>
</gene>